<evidence type="ECO:0000313" key="5">
    <source>
        <dbReference type="EMBL" id="ALO45382.1"/>
    </source>
</evidence>
<dbReference type="InterPro" id="IPR033746">
    <property type="entry name" value="GGa_phosphorylase"/>
</dbReference>
<dbReference type="KEGG" id="pspi:PS2015_703"/>
<dbReference type="EMBL" id="CP013189">
    <property type="protein sequence ID" value="ALO45382.1"/>
    <property type="molecule type" value="Genomic_DNA"/>
</dbReference>
<dbReference type="InterPro" id="IPR013780">
    <property type="entry name" value="Glyco_hydro_b"/>
</dbReference>
<dbReference type="Gene3D" id="3.90.400.10">
    <property type="entry name" value="Oligo-1,6-glucosidase, Domain 2"/>
    <property type="match status" value="1"/>
</dbReference>
<keyword evidence="6" id="KW-1185">Reference proteome</keyword>
<dbReference type="SUPFAM" id="SSF51011">
    <property type="entry name" value="Glycosyl hydrolase domain"/>
    <property type="match status" value="1"/>
</dbReference>
<evidence type="ECO:0000256" key="1">
    <source>
        <dbReference type="ARBA" id="ARBA00022676"/>
    </source>
</evidence>
<name>A0A0S2KAN0_9GAMM</name>
<dbReference type="PANTHER" id="PTHR10357">
    <property type="entry name" value="ALPHA-AMYLASE FAMILY MEMBER"/>
    <property type="match status" value="1"/>
</dbReference>
<accession>A0A0S2KAN0</accession>
<evidence type="ECO:0000256" key="3">
    <source>
        <dbReference type="PIRSR" id="PIRSR003059-2"/>
    </source>
</evidence>
<dbReference type="SUPFAM" id="SSF51445">
    <property type="entry name" value="(Trans)glycosidases"/>
    <property type="match status" value="1"/>
</dbReference>
<sequence>MSELKDRVCHHLAHIYHDLSDKQRDELACQLISEMRLAQSAPQPGRHPGHWSERDVYLICYADSVLPQTDQQPLQMPLEALSEFLNTWLTDCITAVHILPFFPWSSDDGFAVSDYTRVAPQFGHWGHIEQIADNFRLMADLVINHCSSEHIWFRNFSNGKDPGKDYFFTASPSDDLSQVIRPRTSELLRPTETPGGLQHVWCTFGHDQVDLNFRNPNVLLEFVRIIREYLDHKVKVFRLDAVAFIWKEAGSTCLNLPQTHEIVRLLRALLEEADPEAIIITETNIPKRENLSYFGNANEAHSIYNFSLPPLLLYTLLTGHCRHLKNWLMSMPPAQMGTFYFNFIASHDGIGLRPAEGLLSDDEIHDLLSAMERAGGRISWRATSSLTRRPYEINISLWDALSSTITHSRAGADEWHLQRFICAHAILLALEGVPAFYIHSILGTSNDYERLNQTQHNRHINRKRWPKPELDAQLANEHSNHSQVLTRLCQLIQLRQQQPAFHPNATQFTLHLGDAVFAFWRQSLQRHQSIFALNNVSDTERNISLADINLIDTEEWYDLISGTHIDLGQAILTLAPYQTVWLSNRRPDSKGTSRAISRHASVVD</sequence>
<dbReference type="CDD" id="cd11356">
    <property type="entry name" value="AmyAc_Sucrose_phosphorylase-like_1"/>
    <property type="match status" value="1"/>
</dbReference>
<dbReference type="GO" id="GO:0016757">
    <property type="term" value="F:glycosyltransferase activity"/>
    <property type="evidence" value="ECO:0007669"/>
    <property type="project" value="UniProtKB-KW"/>
</dbReference>
<protein>
    <submittedName>
        <fullName evidence="5">Alpha-amylase</fullName>
    </submittedName>
</protein>
<dbReference type="PIRSF" id="PIRSF003059">
    <property type="entry name" value="Sucrose_phosphorylase"/>
    <property type="match status" value="1"/>
</dbReference>
<feature type="binding site" evidence="3">
    <location>
        <position position="145"/>
    </location>
    <ligand>
        <name>substrate</name>
    </ligand>
</feature>
<dbReference type="InterPro" id="IPR016377">
    <property type="entry name" value="Sucrose_GGa_phosphorylase-rel"/>
</dbReference>
<keyword evidence="1" id="KW-0328">Glycosyltransferase</keyword>
<dbReference type="PANTHER" id="PTHR10357:SF214">
    <property type="entry name" value="GLUCOSYLGLYCERATE PHOSPHORYLASE"/>
    <property type="match status" value="1"/>
</dbReference>
<dbReference type="SMART" id="SM00642">
    <property type="entry name" value="Aamy"/>
    <property type="match status" value="1"/>
</dbReference>
<proteinExistence type="predicted"/>
<feature type="binding site" evidence="3">
    <location>
        <position position="107"/>
    </location>
    <ligand>
        <name>substrate</name>
    </ligand>
</feature>
<dbReference type="RefSeq" id="WP_237113366.1">
    <property type="nucleotide sequence ID" value="NZ_CP013189.1"/>
</dbReference>
<gene>
    <name evidence="5" type="ORF">PS2015_703</name>
</gene>
<evidence type="ECO:0000256" key="2">
    <source>
        <dbReference type="ARBA" id="ARBA00022679"/>
    </source>
</evidence>
<dbReference type="Gene3D" id="3.20.20.80">
    <property type="entry name" value="Glycosidases"/>
    <property type="match status" value="1"/>
</dbReference>
<dbReference type="Pfam" id="PF00128">
    <property type="entry name" value="Alpha-amylase"/>
    <property type="match status" value="1"/>
</dbReference>
<dbReference type="GO" id="GO:0005975">
    <property type="term" value="P:carbohydrate metabolic process"/>
    <property type="evidence" value="ECO:0007669"/>
    <property type="project" value="InterPro"/>
</dbReference>
<dbReference type="Proteomes" id="UP000065641">
    <property type="component" value="Chromosome"/>
</dbReference>
<evidence type="ECO:0000313" key="6">
    <source>
        <dbReference type="Proteomes" id="UP000065641"/>
    </source>
</evidence>
<feature type="binding site" evidence="3">
    <location>
        <position position="458"/>
    </location>
    <ligand>
        <name>substrate</name>
    </ligand>
</feature>
<dbReference type="PATRIC" id="fig|1249552.3.peg.707"/>
<dbReference type="STRING" id="1249552.PS2015_703"/>
<organism evidence="5 6">
    <name type="scientific">Pseudohongiella spirulinae</name>
    <dbReference type="NCBI Taxonomy" id="1249552"/>
    <lineage>
        <taxon>Bacteria</taxon>
        <taxon>Pseudomonadati</taxon>
        <taxon>Pseudomonadota</taxon>
        <taxon>Gammaproteobacteria</taxon>
        <taxon>Pseudomonadales</taxon>
        <taxon>Pseudohongiellaceae</taxon>
        <taxon>Pseudohongiella</taxon>
    </lineage>
</organism>
<dbReference type="AlphaFoldDB" id="A0A0S2KAN0"/>
<dbReference type="InterPro" id="IPR017853">
    <property type="entry name" value="GH"/>
</dbReference>
<dbReference type="InterPro" id="IPR006047">
    <property type="entry name" value="GH13_cat_dom"/>
</dbReference>
<feature type="binding site" evidence="3">
    <location>
        <begin position="238"/>
        <end position="240"/>
    </location>
    <ligand>
        <name>substrate</name>
    </ligand>
</feature>
<keyword evidence="2" id="KW-0808">Transferase</keyword>
<dbReference type="InterPro" id="IPR045857">
    <property type="entry name" value="O16G_dom_2"/>
</dbReference>
<feature type="binding site" evidence="3">
    <location>
        <begin position="347"/>
        <end position="348"/>
    </location>
    <ligand>
        <name>substrate</name>
    </ligand>
</feature>
<evidence type="ECO:0000259" key="4">
    <source>
        <dbReference type="SMART" id="SM00642"/>
    </source>
</evidence>
<feature type="domain" description="Glycosyl hydrolase family 13 catalytic" evidence="4">
    <location>
        <begin position="55"/>
        <end position="495"/>
    </location>
</feature>
<reference evidence="5 6" key="1">
    <citation type="submission" date="2015-11" db="EMBL/GenBank/DDBJ databases">
        <authorList>
            <person name="Zhang Y."/>
            <person name="Guo Z."/>
        </authorList>
    </citation>
    <scope>NUCLEOTIDE SEQUENCE [LARGE SCALE GENOMIC DNA]</scope>
    <source>
        <strain evidence="5 6">KCTC 32221</strain>
    </source>
</reference>
<dbReference type="Gene3D" id="2.60.40.1180">
    <property type="entry name" value="Golgi alpha-mannosidase II"/>
    <property type="match status" value="1"/>
</dbReference>